<dbReference type="AlphaFoldDB" id="A0A1V4T134"/>
<dbReference type="InterPro" id="IPR051540">
    <property type="entry name" value="S-2-haloacid_dehalogenase"/>
</dbReference>
<dbReference type="Gene3D" id="3.40.50.1000">
    <property type="entry name" value="HAD superfamily/HAD-like"/>
    <property type="match status" value="1"/>
</dbReference>
<dbReference type="PANTHER" id="PTHR43316">
    <property type="entry name" value="HYDROLASE, HALOACID DELAHOGENASE-RELATED"/>
    <property type="match status" value="1"/>
</dbReference>
<evidence type="ECO:0000313" key="2">
    <source>
        <dbReference type="EMBL" id="OPX54305.1"/>
    </source>
</evidence>
<evidence type="ECO:0008006" key="4">
    <source>
        <dbReference type="Google" id="ProtNLM"/>
    </source>
</evidence>
<dbReference type="STRING" id="64969.SAMN02745127_02996"/>
<dbReference type="InterPro" id="IPR006439">
    <property type="entry name" value="HAD-SF_hydro_IA"/>
</dbReference>
<organism evidence="2 3">
    <name type="scientific">Oceanospirillum multiglobuliferum</name>
    <dbReference type="NCBI Taxonomy" id="64969"/>
    <lineage>
        <taxon>Bacteria</taxon>
        <taxon>Pseudomonadati</taxon>
        <taxon>Pseudomonadota</taxon>
        <taxon>Gammaproteobacteria</taxon>
        <taxon>Oceanospirillales</taxon>
        <taxon>Oceanospirillaceae</taxon>
        <taxon>Oceanospirillum</taxon>
    </lineage>
</organism>
<dbReference type="SFLD" id="SFLDS00003">
    <property type="entry name" value="Haloacid_Dehalogenase"/>
    <property type="match status" value="1"/>
</dbReference>
<dbReference type="SUPFAM" id="SSF56784">
    <property type="entry name" value="HAD-like"/>
    <property type="match status" value="1"/>
</dbReference>
<accession>A0A1V4T134</accession>
<evidence type="ECO:0000313" key="3">
    <source>
        <dbReference type="Proteomes" id="UP000191418"/>
    </source>
</evidence>
<keyword evidence="1" id="KW-0378">Hydrolase</keyword>
<proteinExistence type="predicted"/>
<protein>
    <recommendedName>
        <fullName evidence="4">Haloacid dehalogenase</fullName>
    </recommendedName>
</protein>
<evidence type="ECO:0000256" key="1">
    <source>
        <dbReference type="ARBA" id="ARBA00022801"/>
    </source>
</evidence>
<keyword evidence="3" id="KW-1185">Reference proteome</keyword>
<reference evidence="2 3" key="1">
    <citation type="submission" date="2017-01" db="EMBL/GenBank/DDBJ databases">
        <title>Genome Sequencing of a Marine Spirillum, Oceanospirillum multiglobuliferum ATCC 33336, from Japan.</title>
        <authorList>
            <person name="Carney J.G."/>
            <person name="Trachtenberg A.M."/>
            <person name="Rheaume B.A."/>
            <person name="Linnane J.D."/>
            <person name="Pitts N.L."/>
            <person name="Mykles D.L."/>
            <person name="Maclea K.S."/>
        </authorList>
    </citation>
    <scope>NUCLEOTIDE SEQUENCE [LARGE SCALE GENOMIC DNA]</scope>
    <source>
        <strain evidence="2 3">ATCC 33336</strain>
    </source>
</reference>
<dbReference type="NCBIfam" id="TIGR01509">
    <property type="entry name" value="HAD-SF-IA-v3"/>
    <property type="match status" value="1"/>
</dbReference>
<dbReference type="Gene3D" id="1.20.120.1600">
    <property type="match status" value="1"/>
</dbReference>
<dbReference type="Proteomes" id="UP000191418">
    <property type="component" value="Unassembled WGS sequence"/>
</dbReference>
<name>A0A1V4T134_9GAMM</name>
<dbReference type="SFLD" id="SFLDG01129">
    <property type="entry name" value="C1.5:_HAD__Beta-PGM__Phosphata"/>
    <property type="match status" value="1"/>
</dbReference>
<dbReference type="EMBL" id="MTSM01000029">
    <property type="protein sequence ID" value="OPX54305.1"/>
    <property type="molecule type" value="Genomic_DNA"/>
</dbReference>
<dbReference type="Pfam" id="PF00702">
    <property type="entry name" value="Hydrolase"/>
    <property type="match status" value="1"/>
</dbReference>
<gene>
    <name evidence="2" type="ORF">BTE48_14910</name>
</gene>
<dbReference type="GO" id="GO:0016787">
    <property type="term" value="F:hydrolase activity"/>
    <property type="evidence" value="ECO:0007669"/>
    <property type="project" value="UniProtKB-KW"/>
</dbReference>
<dbReference type="InterPro" id="IPR023214">
    <property type="entry name" value="HAD_sf"/>
</dbReference>
<dbReference type="NCBIfam" id="TIGR01549">
    <property type="entry name" value="HAD-SF-IA-v1"/>
    <property type="match status" value="1"/>
</dbReference>
<dbReference type="InterPro" id="IPR036412">
    <property type="entry name" value="HAD-like_sf"/>
</dbReference>
<dbReference type="PANTHER" id="PTHR43316:SF3">
    <property type="entry name" value="HALOACID DEHALOGENASE, TYPE II (AFU_ORTHOLOGUE AFUA_2G07750)-RELATED"/>
    <property type="match status" value="1"/>
</dbReference>
<dbReference type="PRINTS" id="PR00413">
    <property type="entry name" value="HADHALOGNASE"/>
</dbReference>
<sequence>MKAVVFDLDDTLWDVNPVIRRAEQIHYQWLNQHAPKLTAQFRANELWQYRMGLTRRHPELQHFVTRSRMRAMHECLSMVGYSEADTLRLTEQAFAVFWHARNQIEPFPYALEALEGLKREYLIGALSNGNADVFQTPFAEYFDFALSAEGLAVAKPDPEAFHAMFAQLELSLGEPCRPEEIVFVGDNPEHDIEAAHQLGMKTIWVQVKASVKAPAYYDQRIDSLAQLSAAVKRCY</sequence>
<comment type="caution">
    <text evidence="2">The sequence shown here is derived from an EMBL/GenBank/DDBJ whole genome shotgun (WGS) entry which is preliminary data.</text>
</comment>